<proteinExistence type="predicted"/>
<dbReference type="RefSeq" id="WP_092783886.1">
    <property type="nucleotide sequence ID" value="NZ_FNAP01000003.1"/>
</dbReference>
<feature type="transmembrane region" description="Helical" evidence="1">
    <location>
        <begin position="143"/>
        <end position="161"/>
    </location>
</feature>
<evidence type="ECO:0000256" key="1">
    <source>
        <dbReference type="SAM" id="Phobius"/>
    </source>
</evidence>
<organism evidence="2 3">
    <name type="scientific">Rhodospira trueperi</name>
    <dbReference type="NCBI Taxonomy" id="69960"/>
    <lineage>
        <taxon>Bacteria</taxon>
        <taxon>Pseudomonadati</taxon>
        <taxon>Pseudomonadota</taxon>
        <taxon>Alphaproteobacteria</taxon>
        <taxon>Rhodospirillales</taxon>
        <taxon>Rhodospirillaceae</taxon>
        <taxon>Rhodospira</taxon>
    </lineage>
</organism>
<evidence type="ECO:0008006" key="4">
    <source>
        <dbReference type="Google" id="ProtNLM"/>
    </source>
</evidence>
<keyword evidence="1" id="KW-1133">Transmembrane helix</keyword>
<reference evidence="2 3" key="1">
    <citation type="submission" date="2016-10" db="EMBL/GenBank/DDBJ databases">
        <authorList>
            <person name="de Groot N.N."/>
        </authorList>
    </citation>
    <scope>NUCLEOTIDE SEQUENCE [LARGE SCALE GENOMIC DNA]</scope>
    <source>
        <strain evidence="2 3">ATCC 700224</strain>
    </source>
</reference>
<accession>A0A1G7A8W2</accession>
<protein>
    <recommendedName>
        <fullName evidence="4">DUF2975 domain-containing protein</fullName>
    </recommendedName>
</protein>
<dbReference type="Proteomes" id="UP000199412">
    <property type="component" value="Unassembled WGS sequence"/>
</dbReference>
<sequence>MRNLDHIRRLSHALRLVVALGIVAFIAVPPLLWSEPAWLRTTSTLSEHMPATLAVWQQWVGGAVATAGGLVGVWMLSALWRLFGLYGQGRIFERENVLALRQFGLGLIAYALTSVVLTTLLVLILTITAPVGQRILEITVDHGQVSTLILGSVFMVIGRVMDEGRLLREEQATII</sequence>
<gene>
    <name evidence="2" type="ORF">SAMN05421720_103233</name>
</gene>
<feature type="transmembrane region" description="Helical" evidence="1">
    <location>
        <begin position="59"/>
        <end position="83"/>
    </location>
</feature>
<keyword evidence="1" id="KW-0472">Membrane</keyword>
<dbReference type="InterPro" id="IPR021354">
    <property type="entry name" value="DUF2975"/>
</dbReference>
<keyword evidence="1" id="KW-0812">Transmembrane</keyword>
<name>A0A1G7A8W2_9PROT</name>
<dbReference type="AlphaFoldDB" id="A0A1G7A8W2"/>
<dbReference type="Pfam" id="PF11188">
    <property type="entry name" value="DUF2975"/>
    <property type="match status" value="1"/>
</dbReference>
<dbReference type="EMBL" id="FNAP01000003">
    <property type="protein sequence ID" value="SDE11378.1"/>
    <property type="molecule type" value="Genomic_DNA"/>
</dbReference>
<feature type="transmembrane region" description="Helical" evidence="1">
    <location>
        <begin position="12"/>
        <end position="33"/>
    </location>
</feature>
<dbReference type="OrthoDB" id="7849390at2"/>
<evidence type="ECO:0000313" key="2">
    <source>
        <dbReference type="EMBL" id="SDE11378.1"/>
    </source>
</evidence>
<feature type="transmembrane region" description="Helical" evidence="1">
    <location>
        <begin position="103"/>
        <end position="131"/>
    </location>
</feature>
<dbReference type="STRING" id="69960.SAMN05421720_103233"/>
<evidence type="ECO:0000313" key="3">
    <source>
        <dbReference type="Proteomes" id="UP000199412"/>
    </source>
</evidence>
<keyword evidence="3" id="KW-1185">Reference proteome</keyword>